<dbReference type="Gene3D" id="1.10.1740.10">
    <property type="match status" value="1"/>
</dbReference>
<evidence type="ECO:0000256" key="3">
    <source>
        <dbReference type="ARBA" id="ARBA00022525"/>
    </source>
</evidence>
<dbReference type="Proteomes" id="UP001241758">
    <property type="component" value="Unassembled WGS sequence"/>
</dbReference>
<dbReference type="InterPro" id="IPR012334">
    <property type="entry name" value="Pectin_lyas_fold"/>
</dbReference>
<keyword evidence="6" id="KW-0106">Calcium</keyword>
<feature type="domain" description="Right handed beta helix" evidence="12">
    <location>
        <begin position="464"/>
        <end position="622"/>
    </location>
</feature>
<evidence type="ECO:0000313" key="14">
    <source>
        <dbReference type="Proteomes" id="UP001241758"/>
    </source>
</evidence>
<evidence type="ECO:0000256" key="9">
    <source>
        <dbReference type="RuleBase" id="RU000716"/>
    </source>
</evidence>
<evidence type="ECO:0000256" key="4">
    <source>
        <dbReference type="ARBA" id="ARBA00022723"/>
    </source>
</evidence>
<evidence type="ECO:0000259" key="12">
    <source>
        <dbReference type="Pfam" id="PF13229"/>
    </source>
</evidence>
<dbReference type="SMART" id="SM00710">
    <property type="entry name" value="PbH1"/>
    <property type="match status" value="5"/>
</dbReference>
<evidence type="ECO:0000256" key="8">
    <source>
        <dbReference type="ARBA" id="ARBA00038263"/>
    </source>
</evidence>
<feature type="region of interest" description="Disordered" evidence="10">
    <location>
        <begin position="339"/>
        <end position="368"/>
    </location>
</feature>
<dbReference type="InterPro" id="IPR013325">
    <property type="entry name" value="RNA_pol_sigma_r2"/>
</dbReference>
<accession>A0ABT6WS45</accession>
<comment type="subcellular location">
    <subcellularLocation>
        <location evidence="2">Secreted</location>
    </subcellularLocation>
</comment>
<keyword evidence="9" id="KW-0731">Sigma factor</keyword>
<organism evidence="13 14">
    <name type="scientific">Actinoplanes sandaracinus</name>
    <dbReference type="NCBI Taxonomy" id="3045177"/>
    <lineage>
        <taxon>Bacteria</taxon>
        <taxon>Bacillati</taxon>
        <taxon>Actinomycetota</taxon>
        <taxon>Actinomycetes</taxon>
        <taxon>Micromonosporales</taxon>
        <taxon>Micromonosporaceae</taxon>
        <taxon>Actinoplanes</taxon>
    </lineage>
</organism>
<evidence type="ECO:0000313" key="13">
    <source>
        <dbReference type="EMBL" id="MDI6102501.1"/>
    </source>
</evidence>
<comment type="similarity">
    <text evidence="9">Belongs to the sigma-70 factor family. ECF subfamily.</text>
</comment>
<dbReference type="InterPro" id="IPR007627">
    <property type="entry name" value="RNA_pol_sigma70_r2"/>
</dbReference>
<dbReference type="EMBL" id="JASCTH010000020">
    <property type="protein sequence ID" value="MDI6102501.1"/>
    <property type="molecule type" value="Genomic_DNA"/>
</dbReference>
<dbReference type="SUPFAM" id="SSF51126">
    <property type="entry name" value="Pectin lyase-like"/>
    <property type="match status" value="1"/>
</dbReference>
<dbReference type="InterPro" id="IPR052052">
    <property type="entry name" value="Polysaccharide_Lyase_9"/>
</dbReference>
<dbReference type="SUPFAM" id="SSF88946">
    <property type="entry name" value="Sigma2 domain of RNA polymerase sigma factors"/>
    <property type="match status" value="1"/>
</dbReference>
<keyword evidence="9" id="KW-0804">Transcription</keyword>
<evidence type="ECO:0000256" key="6">
    <source>
        <dbReference type="ARBA" id="ARBA00022837"/>
    </source>
</evidence>
<dbReference type="PANTHER" id="PTHR40088">
    <property type="entry name" value="PECTATE LYASE (EUROFUNG)"/>
    <property type="match status" value="1"/>
</dbReference>
<keyword evidence="14" id="KW-1185">Reference proteome</keyword>
<protein>
    <recommendedName>
        <fullName evidence="9">RNA polymerase sigma factor</fullName>
    </recommendedName>
</protein>
<keyword evidence="3" id="KW-0964">Secreted</keyword>
<keyword evidence="9" id="KW-0238">DNA-binding</keyword>
<dbReference type="Gene3D" id="2.160.20.10">
    <property type="entry name" value="Single-stranded right-handed beta-helix, Pectin lyase-like"/>
    <property type="match status" value="1"/>
</dbReference>
<dbReference type="InterPro" id="IPR039448">
    <property type="entry name" value="Beta_helix"/>
</dbReference>
<feature type="region of interest" description="Disordered" evidence="10">
    <location>
        <begin position="675"/>
        <end position="713"/>
    </location>
</feature>
<comment type="similarity">
    <text evidence="8">Belongs to the polysaccharide lyase 9 family.</text>
</comment>
<keyword evidence="4" id="KW-0479">Metal-binding</keyword>
<dbReference type="InterPro" id="IPR011050">
    <property type="entry name" value="Pectin_lyase_fold/virulence"/>
</dbReference>
<evidence type="ECO:0000256" key="7">
    <source>
        <dbReference type="ARBA" id="ARBA00023239"/>
    </source>
</evidence>
<dbReference type="Pfam" id="PF13229">
    <property type="entry name" value="Beta_helix"/>
    <property type="match status" value="1"/>
</dbReference>
<dbReference type="InterPro" id="IPR014284">
    <property type="entry name" value="RNA_pol_sigma-70_dom"/>
</dbReference>
<gene>
    <name evidence="13" type="ORF">QLQ12_28160</name>
</gene>
<evidence type="ECO:0000256" key="5">
    <source>
        <dbReference type="ARBA" id="ARBA00022729"/>
    </source>
</evidence>
<evidence type="ECO:0000259" key="11">
    <source>
        <dbReference type="Pfam" id="PF04542"/>
    </source>
</evidence>
<comment type="caution">
    <text evidence="13">The sequence shown here is derived from an EMBL/GenBank/DDBJ whole genome shotgun (WGS) entry which is preliminary data.</text>
</comment>
<feature type="domain" description="RNA polymerase sigma-70 region 2" evidence="11">
    <location>
        <begin position="30"/>
        <end position="96"/>
    </location>
</feature>
<dbReference type="Pfam" id="PF04542">
    <property type="entry name" value="Sigma70_r2"/>
    <property type="match status" value="1"/>
</dbReference>
<dbReference type="InterPro" id="IPR006626">
    <property type="entry name" value="PbH1"/>
</dbReference>
<reference evidence="13 14" key="1">
    <citation type="submission" date="2023-05" db="EMBL/GenBank/DDBJ databases">
        <title>Actinoplanes sp. NEAU-A12 genome sequencing.</title>
        <authorList>
            <person name="Wang Z.-S."/>
        </authorList>
    </citation>
    <scope>NUCLEOTIDE SEQUENCE [LARGE SCALE GENOMIC DNA]</scope>
    <source>
        <strain evidence="13 14">NEAU-A12</strain>
    </source>
</reference>
<sequence length="713" mass="74263">MTESHTAVARSVADLVRQAQGGDVPARDQLITGHLSLIYNVIGRALHGHPDVDDLVQDSMLQAINGLGGLRDPERFRSWLVAIAYRRVQMHMRSRKMTLTRHLPEPVDVPDPVGDFAERTTAELVVAEQRRELAEAARWLEAGDRELLGLWWQEASGDLTRAELAAVLDVSAKHAAVKVQRMKAQLDLSRGVVRALRAKPLCTELSGMIRLWDGTADSVWRKRLGRHVRDCPKCRVHQSGMVSPERLLLGFAALPVPVALWAGIQAAVQGGAATPALVTGTSLVAHVQSLAHHKGLMAAAVAATVAAGGGLTLAVVNEPEAPASLGPALTITASPGVTATAGPSTAASPGVSAASAAPKATPADRAAPGLGVSGADVYVAPNGSDDGDGSLARPFASVAKAVSVVKPGQTIALRGGTYRPTSPISISTSGTASQRVTLSGYGSERAVIDASGIPADQWAITQRASHWTVRDIEVTGARNATWTCLACTNNVFERLAVHDNAGVGLMLRNDGTTGNQVLDSDFYANRGSGLSVQFGAGEGNTLRGNRVFRNGQDGIDLGSFRGRVSVQHNWSYRNGANGFALGGGTPAVNAAHTLRHNASWGNSGHGFVDEGNTAAIELGNNTAFRNTGLGFALSTAPAVLRNNVAVGNAQGENSLSAGAKPSDNSWQAPRFTETSFRSVDPAAAEGPRTARAGLPGTTYLSTGNGMGASMSDS</sequence>
<dbReference type="InterPro" id="IPR000838">
    <property type="entry name" value="RNA_pol_sigma70_ECF_CS"/>
</dbReference>
<evidence type="ECO:0000256" key="2">
    <source>
        <dbReference type="ARBA" id="ARBA00004613"/>
    </source>
</evidence>
<proteinExistence type="inferred from homology"/>
<keyword evidence="9" id="KW-0805">Transcription regulation</keyword>
<keyword evidence="5" id="KW-0732">Signal</keyword>
<comment type="cofactor">
    <cofactor evidence="1">
        <name>Ca(2+)</name>
        <dbReference type="ChEBI" id="CHEBI:29108"/>
    </cofactor>
</comment>
<dbReference type="PROSITE" id="PS01063">
    <property type="entry name" value="SIGMA70_ECF"/>
    <property type="match status" value="1"/>
</dbReference>
<name>A0ABT6WS45_9ACTN</name>
<dbReference type="NCBIfam" id="TIGR02937">
    <property type="entry name" value="sigma70-ECF"/>
    <property type="match status" value="1"/>
</dbReference>
<evidence type="ECO:0000256" key="1">
    <source>
        <dbReference type="ARBA" id="ARBA00001913"/>
    </source>
</evidence>
<evidence type="ECO:0000256" key="10">
    <source>
        <dbReference type="SAM" id="MobiDB-lite"/>
    </source>
</evidence>
<keyword evidence="7" id="KW-0456">Lyase</keyword>
<dbReference type="PANTHER" id="PTHR40088:SF1">
    <property type="entry name" value="PECTATE LYASE PEL9"/>
    <property type="match status" value="1"/>
</dbReference>